<organism evidence="2 3">
    <name type="scientific">Polyplosphaeria fusca</name>
    <dbReference type="NCBI Taxonomy" id="682080"/>
    <lineage>
        <taxon>Eukaryota</taxon>
        <taxon>Fungi</taxon>
        <taxon>Dikarya</taxon>
        <taxon>Ascomycota</taxon>
        <taxon>Pezizomycotina</taxon>
        <taxon>Dothideomycetes</taxon>
        <taxon>Pleosporomycetidae</taxon>
        <taxon>Pleosporales</taxon>
        <taxon>Tetraplosphaeriaceae</taxon>
        <taxon>Polyplosphaeria</taxon>
    </lineage>
</organism>
<protein>
    <recommendedName>
        <fullName evidence="1">DUF6697 domain-containing protein</fullName>
    </recommendedName>
</protein>
<gene>
    <name evidence="2" type="ORF">EJ04DRAFT_439931</name>
</gene>
<evidence type="ECO:0000259" key="1">
    <source>
        <dbReference type="Pfam" id="PF20411"/>
    </source>
</evidence>
<sequence length="286" mass="33438">WRPLALSTFNDISREELKAIPDLATTTTFHPDFLRNTLGGICWSPGLNYVPPAPGPCLLKNRTYYTLDADYEPYLPRWPGEHGAKLTAFFNENPEEKFGDDASCSFEQVPLFVCRNPSFPTHAHRYVYFGQYTQARWSDKLDYDRMVEEVSRKVKEYWAQELSAQGRPEWVTEQLMRHFWPKPEYMGTMPGQGVDGSVADLDEAKHEEKVLRDVKKYVECLRAWEKDARIKTSMIKKDFILSAFERADADDPPALRLWWEYLKCDGYDSQFYETLVALQKRDKNYV</sequence>
<dbReference type="Pfam" id="PF20411">
    <property type="entry name" value="DUF6697"/>
    <property type="match status" value="1"/>
</dbReference>
<dbReference type="EMBL" id="ML996168">
    <property type="protein sequence ID" value="KAF2732968.1"/>
    <property type="molecule type" value="Genomic_DNA"/>
</dbReference>
<dbReference type="OrthoDB" id="5427977at2759"/>
<name>A0A9P4QXB4_9PLEO</name>
<dbReference type="InterPro" id="IPR046520">
    <property type="entry name" value="DUF6697"/>
</dbReference>
<accession>A0A9P4QXB4</accession>
<feature type="domain" description="DUF6697" evidence="1">
    <location>
        <begin position="28"/>
        <end position="277"/>
    </location>
</feature>
<evidence type="ECO:0000313" key="3">
    <source>
        <dbReference type="Proteomes" id="UP000799444"/>
    </source>
</evidence>
<evidence type="ECO:0000313" key="2">
    <source>
        <dbReference type="EMBL" id="KAF2732968.1"/>
    </source>
</evidence>
<keyword evidence="3" id="KW-1185">Reference proteome</keyword>
<comment type="caution">
    <text evidence="2">The sequence shown here is derived from an EMBL/GenBank/DDBJ whole genome shotgun (WGS) entry which is preliminary data.</text>
</comment>
<dbReference type="AlphaFoldDB" id="A0A9P4QXB4"/>
<reference evidence="2" key="1">
    <citation type="journal article" date="2020" name="Stud. Mycol.">
        <title>101 Dothideomycetes genomes: a test case for predicting lifestyles and emergence of pathogens.</title>
        <authorList>
            <person name="Haridas S."/>
            <person name="Albert R."/>
            <person name="Binder M."/>
            <person name="Bloem J."/>
            <person name="Labutti K."/>
            <person name="Salamov A."/>
            <person name="Andreopoulos B."/>
            <person name="Baker S."/>
            <person name="Barry K."/>
            <person name="Bills G."/>
            <person name="Bluhm B."/>
            <person name="Cannon C."/>
            <person name="Castanera R."/>
            <person name="Culley D."/>
            <person name="Daum C."/>
            <person name="Ezra D."/>
            <person name="Gonzalez J."/>
            <person name="Henrissat B."/>
            <person name="Kuo A."/>
            <person name="Liang C."/>
            <person name="Lipzen A."/>
            <person name="Lutzoni F."/>
            <person name="Magnuson J."/>
            <person name="Mondo S."/>
            <person name="Nolan M."/>
            <person name="Ohm R."/>
            <person name="Pangilinan J."/>
            <person name="Park H.-J."/>
            <person name="Ramirez L."/>
            <person name="Alfaro M."/>
            <person name="Sun H."/>
            <person name="Tritt A."/>
            <person name="Yoshinaga Y."/>
            <person name="Zwiers L.-H."/>
            <person name="Turgeon B."/>
            <person name="Goodwin S."/>
            <person name="Spatafora J."/>
            <person name="Crous P."/>
            <person name="Grigoriev I."/>
        </authorList>
    </citation>
    <scope>NUCLEOTIDE SEQUENCE</scope>
    <source>
        <strain evidence="2">CBS 125425</strain>
    </source>
</reference>
<feature type="non-terminal residue" evidence="2">
    <location>
        <position position="1"/>
    </location>
</feature>
<proteinExistence type="predicted"/>
<dbReference type="Proteomes" id="UP000799444">
    <property type="component" value="Unassembled WGS sequence"/>
</dbReference>